<evidence type="ECO:0000256" key="1">
    <source>
        <dbReference type="SAM" id="Phobius"/>
    </source>
</evidence>
<keyword evidence="1" id="KW-0472">Membrane</keyword>
<keyword evidence="1" id="KW-0812">Transmembrane</keyword>
<dbReference type="OrthoDB" id="199366at2759"/>
<dbReference type="Proteomes" id="UP000693970">
    <property type="component" value="Unassembled WGS sequence"/>
</dbReference>
<feature type="transmembrane region" description="Helical" evidence="1">
    <location>
        <begin position="239"/>
        <end position="258"/>
    </location>
</feature>
<proteinExistence type="predicted"/>
<reference evidence="2" key="2">
    <citation type="submission" date="2021-04" db="EMBL/GenBank/DDBJ databases">
        <authorList>
            <person name="Podell S."/>
        </authorList>
    </citation>
    <scope>NUCLEOTIDE SEQUENCE</scope>
    <source>
        <strain evidence="2">Hildebrandi</strain>
    </source>
</reference>
<reference evidence="2" key="1">
    <citation type="journal article" date="2021" name="Sci. Rep.">
        <title>Diploid genomic architecture of Nitzschia inconspicua, an elite biomass production diatom.</title>
        <authorList>
            <person name="Oliver A."/>
            <person name="Podell S."/>
            <person name="Pinowska A."/>
            <person name="Traller J.C."/>
            <person name="Smith S.R."/>
            <person name="McClure R."/>
            <person name="Beliaev A."/>
            <person name="Bohutskyi P."/>
            <person name="Hill E.A."/>
            <person name="Rabines A."/>
            <person name="Zheng H."/>
            <person name="Allen L.Z."/>
            <person name="Kuo A."/>
            <person name="Grigoriev I.V."/>
            <person name="Allen A.E."/>
            <person name="Hazlebeck D."/>
            <person name="Allen E.E."/>
        </authorList>
    </citation>
    <scope>NUCLEOTIDE SEQUENCE</scope>
    <source>
        <strain evidence="2">Hildebrandi</strain>
    </source>
</reference>
<gene>
    <name evidence="2" type="ORF">IV203_016458</name>
</gene>
<dbReference type="AlphaFoldDB" id="A0A9K3KPS7"/>
<evidence type="ECO:0000313" key="3">
    <source>
        <dbReference type="Proteomes" id="UP000693970"/>
    </source>
</evidence>
<sequence>MTKVMIPTAHTKSSLGQNGKCLYTTVSFSDMTMTMIPRVLENSPSRGREGTLRTWPWTAHPFIATRPHINKENDSLIRQLHSKCVSVCMEADKCPLFQKVLNGMTKNYLPYHKARDLIVTDPCTPVDHFLTDHSIKTIISAIWEYPDYTNFFNEIVCPRGIRSRAQPRLLRFKSCQRQNTPPSALSNKSTSSRLSWRKSCNFQETHCNLTSLKHSSLAILNHGAMPKGWAKSFIHRQPVAAMSCFLFGVGLVMPVTVIPMRRALGFPTNQYDAEYPGTKYPTYKALE</sequence>
<protein>
    <submittedName>
        <fullName evidence="2">Uncharacterized protein</fullName>
    </submittedName>
</protein>
<accession>A0A9K3KPS7</accession>
<keyword evidence="1" id="KW-1133">Transmembrane helix</keyword>
<organism evidence="2 3">
    <name type="scientific">Nitzschia inconspicua</name>
    <dbReference type="NCBI Taxonomy" id="303405"/>
    <lineage>
        <taxon>Eukaryota</taxon>
        <taxon>Sar</taxon>
        <taxon>Stramenopiles</taxon>
        <taxon>Ochrophyta</taxon>
        <taxon>Bacillariophyta</taxon>
        <taxon>Bacillariophyceae</taxon>
        <taxon>Bacillariophycidae</taxon>
        <taxon>Bacillariales</taxon>
        <taxon>Bacillariaceae</taxon>
        <taxon>Nitzschia</taxon>
    </lineage>
</organism>
<dbReference type="EMBL" id="JAGRRH010000020">
    <property type="protein sequence ID" value="KAG7347753.1"/>
    <property type="molecule type" value="Genomic_DNA"/>
</dbReference>
<name>A0A9K3KPS7_9STRA</name>
<comment type="caution">
    <text evidence="2">The sequence shown here is derived from an EMBL/GenBank/DDBJ whole genome shotgun (WGS) entry which is preliminary data.</text>
</comment>
<evidence type="ECO:0000313" key="2">
    <source>
        <dbReference type="EMBL" id="KAG7347753.1"/>
    </source>
</evidence>
<keyword evidence="3" id="KW-1185">Reference proteome</keyword>